<evidence type="ECO:0000313" key="4">
    <source>
        <dbReference type="EMBL" id="AGS38911.1"/>
    </source>
</evidence>
<dbReference type="GO" id="GO:0016041">
    <property type="term" value="F:glutamate synthase (ferredoxin) activity"/>
    <property type="evidence" value="ECO:0007669"/>
    <property type="project" value="UniProtKB-EC"/>
</dbReference>
<organism evidence="4 5">
    <name type="scientific">Cycloclasticus zancles 78-ME</name>
    <dbReference type="NCBI Taxonomy" id="1198232"/>
    <lineage>
        <taxon>Bacteria</taxon>
        <taxon>Pseudomonadati</taxon>
        <taxon>Pseudomonadota</taxon>
        <taxon>Gammaproteobacteria</taxon>
        <taxon>Thiotrichales</taxon>
        <taxon>Piscirickettsiaceae</taxon>
        <taxon>Cycloclasticus</taxon>
    </lineage>
</organism>
<dbReference type="EMBL" id="CP005996">
    <property type="protein sequence ID" value="AGS38911.1"/>
    <property type="molecule type" value="Genomic_DNA"/>
</dbReference>
<feature type="domain" description="Glutamate synthase" evidence="3">
    <location>
        <begin position="133"/>
        <end position="468"/>
    </location>
</feature>
<gene>
    <name evidence="4" type="ORF">CYCME_0570</name>
</gene>
<reference evidence="5" key="2">
    <citation type="journal article" date="2016" name="Environ. Microbiol. Rep.">
        <title>Analysis of defence systems and a conjugative IncP-1 plasmid in the marine polyaromatic hydrocarbons-degrading bacterium Cycloclasticus sp. 78-ME.</title>
        <authorList>
            <person name="Yakimov M.M."/>
            <person name="Crisafi F."/>
            <person name="Messina E."/>
            <person name="Smedile F."/>
            <person name="Lopatina A."/>
            <person name="Denaro R."/>
            <person name="Pieper D.H."/>
            <person name="Golyshin P.N."/>
            <person name="Giuliano L."/>
        </authorList>
    </citation>
    <scope>NUCLEOTIDE SEQUENCE [LARGE SCALE GENOMIC DNA]</scope>
    <source>
        <strain evidence="5">78-ME</strain>
    </source>
</reference>
<dbReference type="PIRSF" id="PIRSF006429">
    <property type="entry name" value="GOGAT_lg_2"/>
    <property type="match status" value="1"/>
</dbReference>
<dbReference type="InterPro" id="IPR027283">
    <property type="entry name" value="YerD"/>
</dbReference>
<dbReference type="PANTHER" id="PTHR43819">
    <property type="entry name" value="ARCHAEAL-TYPE GLUTAMATE SYNTHASE [NADPH]"/>
    <property type="match status" value="1"/>
</dbReference>
<dbReference type="InterPro" id="IPR013785">
    <property type="entry name" value="Aldolase_TIM"/>
</dbReference>
<comment type="similarity">
    <text evidence="1 2">Belongs to the glutamate synthase family.</text>
</comment>
<keyword evidence="5" id="KW-1185">Reference proteome</keyword>
<dbReference type="CDD" id="cd02808">
    <property type="entry name" value="GltS_FMN"/>
    <property type="match status" value="1"/>
</dbReference>
<evidence type="ECO:0000259" key="3">
    <source>
        <dbReference type="Pfam" id="PF01645"/>
    </source>
</evidence>
<dbReference type="HOGENOM" id="CLU_026563_1_0_6"/>
<dbReference type="InterPro" id="IPR024188">
    <property type="entry name" value="GltB"/>
</dbReference>
<reference evidence="4 5" key="1">
    <citation type="submission" date="2013-05" db="EMBL/GenBank/DDBJ databases">
        <title>Between feast and famine: a lifestyle of most important marine PAH-degrading bacterium Cycloclasticus sp. 7ME.</title>
        <authorList>
            <person name="Yakimov M.M."/>
            <person name="Messina E."/>
            <person name="Genovese M."/>
            <person name="Denaro R."/>
            <person name="Crisafi F."/>
            <person name="Russo D."/>
            <person name="Cappello S."/>
            <person name="Santisi S."/>
            <person name="Smedile F."/>
            <person name="Golyshina O.V."/>
            <person name="Tran H."/>
            <person name="Pieper D.H."/>
            <person name="Golyshin P.N."/>
            <person name="Giuliano L."/>
        </authorList>
    </citation>
    <scope>NUCLEOTIDE SEQUENCE [LARGE SCALE GENOMIC DNA]</scope>
    <source>
        <strain evidence="4 5">78-ME</strain>
    </source>
</reference>
<protein>
    <submittedName>
        <fullName evidence="4">Glutamate synthase (Ferredoxin)</fullName>
        <ecNumber evidence="4">1.4.7.1</ecNumber>
    </submittedName>
</protein>
<accession>S5T522</accession>
<dbReference type="SUPFAM" id="SSF51395">
    <property type="entry name" value="FMN-linked oxidoreductases"/>
    <property type="match status" value="1"/>
</dbReference>
<name>S5T522_9GAMM</name>
<evidence type="ECO:0000256" key="2">
    <source>
        <dbReference type="PIRNR" id="PIRNR006429"/>
    </source>
</evidence>
<dbReference type="InterPro" id="IPR002932">
    <property type="entry name" value="Glu_synthdom"/>
</dbReference>
<dbReference type="PIRSF" id="PIRSF500060">
    <property type="entry name" value="UCP500060"/>
    <property type="match status" value="1"/>
</dbReference>
<dbReference type="eggNOG" id="COG0069">
    <property type="taxonomic scope" value="Bacteria"/>
</dbReference>
<dbReference type="Pfam" id="PF01645">
    <property type="entry name" value="Glu_synthase"/>
    <property type="match status" value="1"/>
</dbReference>
<evidence type="ECO:0000313" key="5">
    <source>
        <dbReference type="Proteomes" id="UP000015380"/>
    </source>
</evidence>
<dbReference type="KEGG" id="cza:CYCME_0570"/>
<dbReference type="PATRIC" id="fig|1198232.3.peg.577"/>
<dbReference type="Gene3D" id="3.20.20.70">
    <property type="entry name" value="Aldolase class I"/>
    <property type="match status" value="1"/>
</dbReference>
<evidence type="ECO:0000256" key="1">
    <source>
        <dbReference type="ARBA" id="ARBA00009716"/>
    </source>
</evidence>
<dbReference type="RefSeq" id="WP_020932097.1">
    <property type="nucleotide sequence ID" value="NC_021917.1"/>
</dbReference>
<dbReference type="EC" id="1.4.7.1" evidence="4"/>
<dbReference type="Proteomes" id="UP000015380">
    <property type="component" value="Chromosome"/>
</dbReference>
<dbReference type="PANTHER" id="PTHR43819:SF1">
    <property type="entry name" value="ARCHAEAL-TYPE GLUTAMATE SYNTHASE [NADPH]"/>
    <property type="match status" value="1"/>
</dbReference>
<keyword evidence="4" id="KW-0560">Oxidoreductase</keyword>
<sequence>MARTLYFIISILGPLLTIAASQYWASALWLFVFLVPFILIGIYDLTLTKHNVLHNYPVIGHLRYALEFIGPEIRQYFIETNQSGRPFNREIRGLVYARSKGEQDTQPFGTQFDVMENGYHRANHSLSPKKVSEHHARVLIGEHTCEQPYSASRLNVSAMSFGALSSNALRALNAGAKKGNFAHNTGEGGLSPYHLTEGGDIIWQIGTGYFGCRDADGNFDEALFKENAANTSVKMIEIKLSQGAKPAHGGVLPAAKVTEEIASTRGVEAGKDVISPPAHSAFSTPEELIKFIAHLRKISGKPVGFKLCIGNRIEFLGICKAINELGITPDFITVDGSEGGTGAAPIEYTDRLGTPLNEGLVFVNNCLIGIGVKDKIKIIASGKVASGFDIITKIALGADLCNSARAMLFSLGCIQSLRCNTNTCPTGIATQDPIRAKAVNVAEKHIRVANYHNATINSFLEIVGAMGFDDPNNLNPKAIYRRTVNGTESSFAEIYPPVLPGQLLTSIDIPEYSYNWKLASSKSFNPTNGLRN</sequence>
<dbReference type="GO" id="GO:0006537">
    <property type="term" value="P:glutamate biosynthetic process"/>
    <property type="evidence" value="ECO:0007669"/>
    <property type="project" value="InterPro"/>
</dbReference>
<proteinExistence type="inferred from homology"/>
<dbReference type="AlphaFoldDB" id="S5T522"/>